<comment type="similarity">
    <text evidence="2 7">Belongs to the SprT family.</text>
</comment>
<dbReference type="AlphaFoldDB" id="A0A2A7TXV5"/>
<evidence type="ECO:0000256" key="1">
    <source>
        <dbReference type="ARBA" id="ARBA00004496"/>
    </source>
</evidence>
<name>A0A2A7TXV5_EDWTA</name>
<dbReference type="GO" id="GO:0008270">
    <property type="term" value="F:zinc ion binding"/>
    <property type="evidence" value="ECO:0007669"/>
    <property type="project" value="UniProtKB-UniRule"/>
</dbReference>
<accession>A0A2A7TXV5</accession>
<dbReference type="GO" id="GO:0005737">
    <property type="term" value="C:cytoplasm"/>
    <property type="evidence" value="ECO:0007669"/>
    <property type="project" value="UniProtKB-SubCell"/>
</dbReference>
<dbReference type="HAMAP" id="MF_00746">
    <property type="entry name" value="SprT"/>
    <property type="match status" value="1"/>
</dbReference>
<evidence type="ECO:0000256" key="5">
    <source>
        <dbReference type="ARBA" id="ARBA00022723"/>
    </source>
</evidence>
<dbReference type="Pfam" id="PF10263">
    <property type="entry name" value="SprT-like"/>
    <property type="match status" value="1"/>
</dbReference>
<dbReference type="NCBIfam" id="NF003421">
    <property type="entry name" value="PRK04860.1"/>
    <property type="match status" value="1"/>
</dbReference>
<comment type="caution">
    <text evidence="9">The sequence shown here is derived from an EMBL/GenBank/DDBJ whole genome shotgun (WGS) entry which is preliminary data.</text>
</comment>
<evidence type="ECO:0000259" key="8">
    <source>
        <dbReference type="SMART" id="SM00731"/>
    </source>
</evidence>
<feature type="binding site" evidence="7">
    <location>
        <position position="86"/>
    </location>
    <ligand>
        <name>Zn(2+)</name>
        <dbReference type="ChEBI" id="CHEBI:29105"/>
    </ligand>
</feature>
<evidence type="ECO:0000313" key="9">
    <source>
        <dbReference type="EMBL" id="PEH70929.1"/>
    </source>
</evidence>
<feature type="binding site" evidence="7">
    <location>
        <position position="82"/>
    </location>
    <ligand>
        <name>Zn(2+)</name>
        <dbReference type="ChEBI" id="CHEBI:29105"/>
    </ligand>
</feature>
<proteinExistence type="inferred from homology"/>
<evidence type="ECO:0000256" key="7">
    <source>
        <dbReference type="HAMAP-Rule" id="MF_00746"/>
    </source>
</evidence>
<dbReference type="InterPro" id="IPR006640">
    <property type="entry name" value="SprT-like_domain"/>
</dbReference>
<evidence type="ECO:0000256" key="4">
    <source>
        <dbReference type="ARBA" id="ARBA00022490"/>
    </source>
</evidence>
<dbReference type="PANTHER" id="PTHR38773">
    <property type="entry name" value="PROTEIN SPRT"/>
    <property type="match status" value="1"/>
</dbReference>
<keyword evidence="6 7" id="KW-0862">Zinc</keyword>
<protein>
    <recommendedName>
        <fullName evidence="3 7">Protein SprT</fullName>
    </recommendedName>
</protein>
<evidence type="ECO:0000256" key="3">
    <source>
        <dbReference type="ARBA" id="ARBA00020082"/>
    </source>
</evidence>
<evidence type="ECO:0000313" key="10">
    <source>
        <dbReference type="Proteomes" id="UP000219788"/>
    </source>
</evidence>
<dbReference type="Proteomes" id="UP000219788">
    <property type="component" value="Unassembled WGS sequence"/>
</dbReference>
<keyword evidence="5 7" id="KW-0479">Metal-binding</keyword>
<dbReference type="PANTHER" id="PTHR38773:SF1">
    <property type="entry name" value="PROTEIN SPRT"/>
    <property type="match status" value="1"/>
</dbReference>
<feature type="active site" evidence="7">
    <location>
        <position position="83"/>
    </location>
</feature>
<keyword evidence="4 7" id="KW-0963">Cytoplasm</keyword>
<feature type="domain" description="SprT-like" evidence="8">
    <location>
        <begin position="20"/>
        <end position="169"/>
    </location>
</feature>
<organism evidence="9 10">
    <name type="scientific">Edwardsiella tarda</name>
    <dbReference type="NCBI Taxonomy" id="636"/>
    <lineage>
        <taxon>Bacteria</taxon>
        <taxon>Pseudomonadati</taxon>
        <taxon>Pseudomonadota</taxon>
        <taxon>Gammaproteobacteria</taxon>
        <taxon>Enterobacterales</taxon>
        <taxon>Hafniaceae</taxon>
        <taxon>Edwardsiella</taxon>
    </lineage>
</organism>
<gene>
    <name evidence="7" type="primary">sprT</name>
    <name evidence="9" type="ORF">CRM76_02625</name>
</gene>
<comment type="subcellular location">
    <subcellularLocation>
        <location evidence="1 7">Cytoplasm</location>
    </subcellularLocation>
</comment>
<evidence type="ECO:0000256" key="2">
    <source>
        <dbReference type="ARBA" id="ARBA00006591"/>
    </source>
</evidence>
<comment type="cofactor">
    <cofactor evidence="7">
        <name>Zn(2+)</name>
        <dbReference type="ChEBI" id="CHEBI:29105"/>
    </cofactor>
    <text evidence="7">Binds 1 zinc ion.</text>
</comment>
<dbReference type="GO" id="GO:0006950">
    <property type="term" value="P:response to stress"/>
    <property type="evidence" value="ECO:0007669"/>
    <property type="project" value="UniProtKB-ARBA"/>
</dbReference>
<dbReference type="EMBL" id="PDDV01000013">
    <property type="protein sequence ID" value="PEH70929.1"/>
    <property type="molecule type" value="Genomic_DNA"/>
</dbReference>
<dbReference type="STRING" id="636.AAW15_14575"/>
<sequence>MLATMNTARIPIALQQSVMHTLRSKLALAEQRLDATFPLPTLHYRQRGTIAGTAWPQQWEIRLNPILLLENGQPFITEVIPHELAHLLVYRQFGRVAPHGTEWRWMMRDILDSEPRRTHRFTVDSVRGATFPYRCRCQLHQLTLRRHNRVQRGESRYQCRQCGDTLCWSPESATR</sequence>
<dbReference type="SMART" id="SM00731">
    <property type="entry name" value="SprT"/>
    <property type="match status" value="1"/>
</dbReference>
<evidence type="ECO:0000256" key="6">
    <source>
        <dbReference type="ARBA" id="ARBA00022833"/>
    </source>
</evidence>
<dbReference type="InterPro" id="IPR023483">
    <property type="entry name" value="Uncharacterised_SprT"/>
</dbReference>
<reference evidence="10" key="1">
    <citation type="submission" date="2017-09" db="EMBL/GenBank/DDBJ databases">
        <title>FDA dAtabase for Regulatory Grade micrObial Sequences (FDA-ARGOS): Supporting development and validation of Infectious Disease Dx tests.</title>
        <authorList>
            <person name="Goldberg B."/>
            <person name="Campos J."/>
            <person name="Tallon L."/>
            <person name="Sadzewicz L."/>
            <person name="Ott S."/>
            <person name="Zhao X."/>
            <person name="Nagaraj S."/>
            <person name="Vavikolanu K."/>
            <person name="Aluvathingal J."/>
            <person name="Nadendla S."/>
            <person name="Geyer C."/>
            <person name="Sichtig H."/>
        </authorList>
    </citation>
    <scope>NUCLEOTIDE SEQUENCE [LARGE SCALE GENOMIC DNA]</scope>
    <source>
        <strain evidence="10">FDAARGOS_370</strain>
    </source>
</reference>